<dbReference type="AlphaFoldDB" id="T0IYE1"/>
<accession>T0IYE1</accession>
<dbReference type="Proteomes" id="UP000015523">
    <property type="component" value="Unassembled WGS sequence"/>
</dbReference>
<organism evidence="1 2">
    <name type="scientific">Sphingobium ummariense RL-3</name>
    <dbReference type="NCBI Taxonomy" id="1346791"/>
    <lineage>
        <taxon>Bacteria</taxon>
        <taxon>Pseudomonadati</taxon>
        <taxon>Pseudomonadota</taxon>
        <taxon>Alphaproteobacteria</taxon>
        <taxon>Sphingomonadales</taxon>
        <taxon>Sphingomonadaceae</taxon>
        <taxon>Sphingobium</taxon>
    </lineage>
</organism>
<proteinExistence type="predicted"/>
<reference evidence="1 2" key="1">
    <citation type="journal article" date="2013" name="Genome Announc.">
        <title>Draft Genome Sequence of Sphingobium ummariense Strain RL-3, a Hexachlorocyclohexane-Degrading Bacterium.</title>
        <authorList>
            <person name="Kohli P."/>
            <person name="Dua A."/>
            <person name="Sangwan N."/>
            <person name="Oldach P."/>
            <person name="Khurana J.P."/>
            <person name="Lal R."/>
        </authorList>
    </citation>
    <scope>NUCLEOTIDE SEQUENCE [LARGE SCALE GENOMIC DNA]</scope>
    <source>
        <strain evidence="1 2">RL-3</strain>
    </source>
</reference>
<dbReference type="STRING" id="1346791.M529_18630"/>
<comment type="caution">
    <text evidence="1">The sequence shown here is derived from an EMBL/GenBank/DDBJ whole genome shotgun (WGS) entry which is preliminary data.</text>
</comment>
<protein>
    <submittedName>
        <fullName evidence="1">Uncharacterized protein</fullName>
    </submittedName>
</protein>
<evidence type="ECO:0000313" key="1">
    <source>
        <dbReference type="EMBL" id="EQB30761.1"/>
    </source>
</evidence>
<keyword evidence="2" id="KW-1185">Reference proteome</keyword>
<evidence type="ECO:0000313" key="2">
    <source>
        <dbReference type="Proteomes" id="UP000015523"/>
    </source>
</evidence>
<gene>
    <name evidence="1" type="ORF">M529_18630</name>
</gene>
<dbReference type="RefSeq" id="WP_021319345.1">
    <property type="nucleotide sequence ID" value="NZ_AUWY01000118.1"/>
</dbReference>
<sequence>MLQSVAHHAVLVSPYTRQRDVWFRQQLIRWGLAIAHGQTYWSEEYKRAHVTMAVLSARIADLGMSAVDAVEAANLKGRVDA</sequence>
<name>T0IYE1_9SPHN</name>
<dbReference type="EMBL" id="AUWY01000118">
    <property type="protein sequence ID" value="EQB30761.1"/>
    <property type="molecule type" value="Genomic_DNA"/>
</dbReference>